<reference evidence="3 4" key="1">
    <citation type="submission" date="2015-01" db="EMBL/GenBank/DDBJ databases">
        <title>The Genome Sequence of Ochroconis gallopava CBS43764.</title>
        <authorList>
            <consortium name="The Broad Institute Genomics Platform"/>
            <person name="Cuomo C."/>
            <person name="de Hoog S."/>
            <person name="Gorbushina A."/>
            <person name="Stielow B."/>
            <person name="Teixiera M."/>
            <person name="Abouelleil A."/>
            <person name="Chapman S.B."/>
            <person name="Priest M."/>
            <person name="Young S.K."/>
            <person name="Wortman J."/>
            <person name="Nusbaum C."/>
            <person name="Birren B."/>
        </authorList>
    </citation>
    <scope>NUCLEOTIDE SEQUENCE [LARGE SCALE GENOMIC DNA]</scope>
    <source>
        <strain evidence="3 4">CBS 43764</strain>
    </source>
</reference>
<dbReference type="SMART" id="SM00582">
    <property type="entry name" value="RPR"/>
    <property type="match status" value="1"/>
</dbReference>
<dbReference type="SUPFAM" id="SSF48464">
    <property type="entry name" value="ENTH/VHS domain"/>
    <property type="match status" value="1"/>
</dbReference>
<dbReference type="InParanoid" id="A0A0D2AHV7"/>
<sequence length="687" mass="73535">MAQPLQELASLLHSLQSLKAPGVSKSKVDAITKLCTSQNPHVDRAQIVDVIVHAFKSSAPTHKLGVMYCADSVIRQWIAQGGNNVGVERLTAHIPSLMEDLLASAPEDQKVRIIKLIDIWLGSKTFAADMLNSYKQRLSTSTQGNTNDDCSAFSLLFRSGTDYAAVPGTQPPATANPMNGQAYPQHAAVAPPTSVSMPSAVGTPSTLSQAQFQAPNLGGFSQQLATLQSPPVNTQTGNTQPQPPPAMPFVQPQAAAPVVIPPTVANVNQAAVAQNSQAPPLPALNPTQLQAVQAVVSANPSITAEQLMTLLSAMGVQIPTAAPAYPGQAPPQPTAPASVAPAPQNQYGPPGQDPQAYQRDRSRSPDYKRRRVTPPNRRESPTYGVYDPNAAKSSTPRGGGGDGNESDRRDRGRGKHGRDNYRKRSPPRERLASPSLMGLGTQLNVSKPYGYDNTLPNGKIRVLSRTLFVGGVSASASEEQLMDYIARFVRVQSCIVNHDKRHAFLKCITHQDAINAKAAVEQRPESEYRHLFERINWAVGFGPTKYADYQKGESVLPIDVLTDADRKWMKSAEYGGTGGLDIKTGMVVEEPDIEIGAGPSSKAISRRGGKSGYSSRSGNDNHGGGSKRDRGNRGGHHDDQKQGGFKQDRQPPPAPPMETHLPEPVNIGPPPPVPQFGGLPFPIPQLP</sequence>
<dbReference type="SUPFAM" id="SSF54928">
    <property type="entry name" value="RNA-binding domain, RBD"/>
    <property type="match status" value="1"/>
</dbReference>
<dbReference type="InterPro" id="IPR012677">
    <property type="entry name" value="Nucleotide-bd_a/b_plait_sf"/>
</dbReference>
<gene>
    <name evidence="3" type="ORF">PV09_09710</name>
</gene>
<dbReference type="SMART" id="SM00360">
    <property type="entry name" value="RRM"/>
    <property type="match status" value="1"/>
</dbReference>
<accession>A0A0D2AHV7</accession>
<dbReference type="InterPro" id="IPR000504">
    <property type="entry name" value="RRM_dom"/>
</dbReference>
<feature type="compositionally biased region" description="Basic and acidic residues" evidence="1">
    <location>
        <begin position="358"/>
        <end position="367"/>
    </location>
</feature>
<dbReference type="RefSeq" id="XP_016208353.1">
    <property type="nucleotide sequence ID" value="XM_016363821.1"/>
</dbReference>
<dbReference type="STRING" id="253628.A0A0D2AHV7"/>
<dbReference type="VEuPathDB" id="FungiDB:PV09_09710"/>
<dbReference type="GO" id="GO:0003723">
    <property type="term" value="F:RNA binding"/>
    <property type="evidence" value="ECO:0007669"/>
    <property type="project" value="InterPro"/>
</dbReference>
<dbReference type="InterPro" id="IPR035979">
    <property type="entry name" value="RBD_domain_sf"/>
</dbReference>
<dbReference type="InterPro" id="IPR048892">
    <property type="entry name" value="Nrd1_Seb1_dom2"/>
</dbReference>
<evidence type="ECO:0000313" key="4">
    <source>
        <dbReference type="Proteomes" id="UP000053259"/>
    </source>
</evidence>
<evidence type="ECO:0000259" key="2">
    <source>
        <dbReference type="PROSITE" id="PS51391"/>
    </source>
</evidence>
<feature type="compositionally biased region" description="Basic and acidic residues" evidence="1">
    <location>
        <begin position="626"/>
        <end position="649"/>
    </location>
</feature>
<evidence type="ECO:0000256" key="1">
    <source>
        <dbReference type="SAM" id="MobiDB-lite"/>
    </source>
</evidence>
<dbReference type="AlphaFoldDB" id="A0A0D2AHV7"/>
<dbReference type="FunCoup" id="A0A0D2AHV7">
    <property type="interactions" value="220"/>
</dbReference>
<feature type="compositionally biased region" description="Basic and acidic residues" evidence="1">
    <location>
        <begin position="417"/>
        <end position="431"/>
    </location>
</feature>
<dbReference type="Gene3D" id="3.30.70.330">
    <property type="match status" value="1"/>
</dbReference>
<protein>
    <recommendedName>
        <fullName evidence="2">CID domain-containing protein</fullName>
    </recommendedName>
</protein>
<name>A0A0D2AHV7_9PEZI</name>
<feature type="compositionally biased region" description="Low complexity" evidence="1">
    <location>
        <begin position="335"/>
        <end position="344"/>
    </location>
</feature>
<dbReference type="Gene3D" id="1.25.40.90">
    <property type="match status" value="1"/>
</dbReference>
<keyword evidence="4" id="KW-1185">Reference proteome</keyword>
<dbReference type="Pfam" id="PF04818">
    <property type="entry name" value="CID"/>
    <property type="match status" value="1"/>
</dbReference>
<dbReference type="Pfam" id="PF21380">
    <property type="entry name" value="Nrd1-Seb1_dom2"/>
    <property type="match status" value="1"/>
</dbReference>
<dbReference type="GeneID" id="27317683"/>
<feature type="domain" description="CID" evidence="2">
    <location>
        <begin position="1"/>
        <end position="142"/>
    </location>
</feature>
<evidence type="ECO:0000313" key="3">
    <source>
        <dbReference type="EMBL" id="KIV98483.1"/>
    </source>
</evidence>
<feature type="region of interest" description="Disordered" evidence="1">
    <location>
        <begin position="593"/>
        <end position="687"/>
    </location>
</feature>
<proteinExistence type="predicted"/>
<dbReference type="CDD" id="cd16984">
    <property type="entry name" value="CID_Nrd1_like"/>
    <property type="match status" value="1"/>
</dbReference>
<dbReference type="Proteomes" id="UP000053259">
    <property type="component" value="Unassembled WGS sequence"/>
</dbReference>
<dbReference type="EMBL" id="KN847662">
    <property type="protein sequence ID" value="KIV98483.1"/>
    <property type="molecule type" value="Genomic_DNA"/>
</dbReference>
<dbReference type="OrthoDB" id="79367at2759"/>
<organism evidence="3 4">
    <name type="scientific">Verruconis gallopava</name>
    <dbReference type="NCBI Taxonomy" id="253628"/>
    <lineage>
        <taxon>Eukaryota</taxon>
        <taxon>Fungi</taxon>
        <taxon>Dikarya</taxon>
        <taxon>Ascomycota</taxon>
        <taxon>Pezizomycotina</taxon>
        <taxon>Dothideomycetes</taxon>
        <taxon>Pleosporomycetidae</taxon>
        <taxon>Venturiales</taxon>
        <taxon>Sympoventuriaceae</taxon>
        <taxon>Verruconis</taxon>
    </lineage>
</organism>
<feature type="region of interest" description="Disordered" evidence="1">
    <location>
        <begin position="324"/>
        <end position="438"/>
    </location>
</feature>
<dbReference type="InterPro" id="IPR008942">
    <property type="entry name" value="ENTH_VHS"/>
</dbReference>
<dbReference type="InterPro" id="IPR006569">
    <property type="entry name" value="CID_dom"/>
</dbReference>
<dbReference type="PROSITE" id="PS51391">
    <property type="entry name" value="CID"/>
    <property type="match status" value="1"/>
</dbReference>